<dbReference type="EMBL" id="BRZM01000035">
    <property type="protein sequence ID" value="GLD58707.1"/>
    <property type="molecule type" value="Genomic_DNA"/>
</dbReference>
<reference evidence="1" key="1">
    <citation type="submission" date="2022-08" db="EMBL/GenBank/DDBJ databases">
        <title>Genome sequencing of akame (Lates japonicus).</title>
        <authorList>
            <person name="Hashiguchi Y."/>
            <person name="Takahashi H."/>
        </authorList>
    </citation>
    <scope>NUCLEOTIDE SEQUENCE</scope>
    <source>
        <strain evidence="1">Kochi</strain>
    </source>
</reference>
<proteinExistence type="predicted"/>
<evidence type="ECO:0000313" key="2">
    <source>
        <dbReference type="Proteomes" id="UP001279410"/>
    </source>
</evidence>
<evidence type="ECO:0000313" key="1">
    <source>
        <dbReference type="EMBL" id="GLD58707.1"/>
    </source>
</evidence>
<protein>
    <submittedName>
        <fullName evidence="1">Uncharacterized protein</fullName>
    </submittedName>
</protein>
<comment type="caution">
    <text evidence="1">The sequence shown here is derived from an EMBL/GenBank/DDBJ whole genome shotgun (WGS) entry which is preliminary data.</text>
</comment>
<organism evidence="1 2">
    <name type="scientific">Lates japonicus</name>
    <name type="common">Japanese lates</name>
    <dbReference type="NCBI Taxonomy" id="270547"/>
    <lineage>
        <taxon>Eukaryota</taxon>
        <taxon>Metazoa</taxon>
        <taxon>Chordata</taxon>
        <taxon>Craniata</taxon>
        <taxon>Vertebrata</taxon>
        <taxon>Euteleostomi</taxon>
        <taxon>Actinopterygii</taxon>
        <taxon>Neopterygii</taxon>
        <taxon>Teleostei</taxon>
        <taxon>Neoteleostei</taxon>
        <taxon>Acanthomorphata</taxon>
        <taxon>Carangaria</taxon>
        <taxon>Carangaria incertae sedis</taxon>
        <taxon>Centropomidae</taxon>
        <taxon>Lates</taxon>
    </lineage>
</organism>
<dbReference type="Proteomes" id="UP001279410">
    <property type="component" value="Unassembled WGS sequence"/>
</dbReference>
<dbReference type="AlphaFoldDB" id="A0AAD3MP54"/>
<name>A0AAD3MP54_LATJO</name>
<accession>A0AAD3MP54</accession>
<keyword evidence="2" id="KW-1185">Reference proteome</keyword>
<sequence length="74" mass="8092">MCPTLSLPPPHLYLAYTSEKFHRGGRQTNAPRTNTQPVGLSLGEHTMTKKKKGPAVIASPCLMWSDDGSSLARR</sequence>
<gene>
    <name evidence="1" type="ORF">AKAME5_001079700</name>
</gene>